<dbReference type="PANTHER" id="PTHR43246">
    <property type="entry name" value="PEPTIDYL-PROLYL CIS-TRANS ISOMERASE CYP38, CHLOROPLASTIC"/>
    <property type="match status" value="1"/>
</dbReference>
<evidence type="ECO:0000256" key="6">
    <source>
        <dbReference type="ARBA" id="ARBA00023110"/>
    </source>
</evidence>
<evidence type="ECO:0000259" key="9">
    <source>
        <dbReference type="PROSITE" id="PS50072"/>
    </source>
</evidence>
<proteinExistence type="predicted"/>
<dbReference type="Pfam" id="PF00160">
    <property type="entry name" value="Pro_isomerase"/>
    <property type="match status" value="1"/>
</dbReference>
<evidence type="ECO:0000256" key="4">
    <source>
        <dbReference type="ARBA" id="ARBA00022490"/>
    </source>
</evidence>
<evidence type="ECO:0000256" key="1">
    <source>
        <dbReference type="ARBA" id="ARBA00004138"/>
    </source>
</evidence>
<comment type="subcellular location">
    <subcellularLocation>
        <location evidence="1">Cell projection</location>
        <location evidence="1">Cilium</location>
    </subcellularLocation>
    <subcellularLocation>
        <location evidence="2">Cytoplasm</location>
    </subcellularLocation>
</comment>
<sequence>MMLFSRLIFTAVLFIFSQSLNAVQIVSIQLDYDNRTEVLDLELFDNQVAPTVANFMSYVNSGRYDATFVYRAIPNFIIQTGGFTFKPNDPLTDGLRPVDEPGSGLALIPEDSTVVINDPVLSNVRGTLALAKQSGNPDSGADEWFINLEDNSENLDNQNDGFTVFGSVIDDGMLLADEISLFEIQDFAAAILGLSSSELPVVNYDFVNFPLVLQENLVMMTSFTVIDRPILRASPSIIDFELDNATDGLGKTITLTVENTGTEILDIGTIANLATPYNITNDNCSSISLDPVIITPGSNCTIDIEFSAISVGTFDSSITIPYTSAVDLEAFTVSYDITGEGVPSTPVLDTSISSFIFTDTIIGATSETTMTIRNRGDGSLTINTLGISGTDSNQYSIDSAGCIAGIALTINQTCDVVITFAPITAGIKTASLDTNTNANTSNIALTGLATKPVIDIPAINTISASLNTTESEFVSIINTGTGALVINDITITGTGAASFSQINNCPDSNNSGTPTVTLGAGEQCLLLVTYAPLDGANKTATIVIQSNDPDTPTTNVNVSGIISDPFISTVSTFDLGTTEIGGTPSVKELIVTNTGLAPLQISGITGLAASDFSQTDDCGAQVTSNNTCSIFITYTPTTAGVVSTPLTITSDDPANPSIVVNITGFGIDSVINDPFISTIGSIDFGNGEIGSNAPTIDIIITNRGVTPLIISNITLLINSEFDQANDCIGAGIQLGLDETCIISVAYTAATLGAITDTLTVTSNDPNNPSIDVNITGFGVDNEIEEPSISTVSIFDAGTAQINGIPTQKRLIVTNNGIESLIISEISGLNSTGFSQENGCEGLSLQVESNLSCTIIITYAATTAGTVSDVLTIVSNDPVNPVINITINAFGDNDTDGILSNIELAGPNSGDGNNDGILDDIQNNVASLPAQNTNYVTFISDNSLVLDAETFMIDVAQVTDIPTPIPAAANFSYGLFSYAIRLPSADGADMAILLPSDENPETFYIYGPTADDPTNHWYDFSYDAATLTGARFLGKVSFSSPTGSTVNKNLVIVSYVDGRRGDDDLAVNGTILNNTNGLSLSAKSKSKSSSGMLSYLSVLALFIIRIFRTTENKKLVKTERSYT</sequence>
<keyword evidence="5" id="KW-0969">Cilium</keyword>
<dbReference type="InterPro" id="IPR013783">
    <property type="entry name" value="Ig-like_fold"/>
</dbReference>
<evidence type="ECO:0000256" key="5">
    <source>
        <dbReference type="ARBA" id="ARBA00023069"/>
    </source>
</evidence>
<dbReference type="GO" id="GO:0005929">
    <property type="term" value="C:cilium"/>
    <property type="evidence" value="ECO:0007669"/>
    <property type="project" value="UniProtKB-SubCell"/>
</dbReference>
<dbReference type="InterPro" id="IPR053879">
    <property type="entry name" value="HYDIN_VesB_CFA65-like_Ig"/>
</dbReference>
<dbReference type="EC" id="5.2.1.8" evidence="3"/>
<dbReference type="InterPro" id="IPR029000">
    <property type="entry name" value="Cyclophilin-like_dom_sf"/>
</dbReference>
<dbReference type="InterPro" id="IPR002130">
    <property type="entry name" value="Cyclophilin-type_PPIase_dom"/>
</dbReference>
<evidence type="ECO:0000256" key="3">
    <source>
        <dbReference type="ARBA" id="ARBA00013194"/>
    </source>
</evidence>
<evidence type="ECO:0000256" key="8">
    <source>
        <dbReference type="ARBA" id="ARBA00023273"/>
    </source>
</evidence>
<feature type="domain" description="PPIase cyclophilin-type" evidence="9">
    <location>
        <begin position="39"/>
        <end position="206"/>
    </location>
</feature>
<evidence type="ECO:0000313" key="10">
    <source>
        <dbReference type="EMBL" id="VAW52078.1"/>
    </source>
</evidence>
<dbReference type="Gene3D" id="2.40.100.10">
    <property type="entry name" value="Cyclophilin-like"/>
    <property type="match status" value="1"/>
</dbReference>
<dbReference type="GO" id="GO:0003755">
    <property type="term" value="F:peptidyl-prolyl cis-trans isomerase activity"/>
    <property type="evidence" value="ECO:0007669"/>
    <property type="project" value="UniProtKB-KW"/>
</dbReference>
<dbReference type="PROSITE" id="PS50072">
    <property type="entry name" value="CSA_PPIASE_2"/>
    <property type="match status" value="1"/>
</dbReference>
<keyword evidence="8" id="KW-0966">Cell projection</keyword>
<dbReference type="Gene3D" id="2.60.40.10">
    <property type="entry name" value="Immunoglobulins"/>
    <property type="match status" value="6"/>
</dbReference>
<keyword evidence="4" id="KW-0963">Cytoplasm</keyword>
<dbReference type="SUPFAM" id="SSF50891">
    <property type="entry name" value="Cyclophilin-like"/>
    <property type="match status" value="1"/>
</dbReference>
<organism evidence="10">
    <name type="scientific">hydrothermal vent metagenome</name>
    <dbReference type="NCBI Taxonomy" id="652676"/>
    <lineage>
        <taxon>unclassified sequences</taxon>
        <taxon>metagenomes</taxon>
        <taxon>ecological metagenomes</taxon>
    </lineage>
</organism>
<evidence type="ECO:0000256" key="7">
    <source>
        <dbReference type="ARBA" id="ARBA00023235"/>
    </source>
</evidence>
<accession>A0A3B0W831</accession>
<evidence type="ECO:0000256" key="2">
    <source>
        <dbReference type="ARBA" id="ARBA00004496"/>
    </source>
</evidence>
<reference evidence="10" key="1">
    <citation type="submission" date="2018-06" db="EMBL/GenBank/DDBJ databases">
        <authorList>
            <person name="Zhirakovskaya E."/>
        </authorList>
    </citation>
    <scope>NUCLEOTIDE SEQUENCE</scope>
</reference>
<keyword evidence="6" id="KW-0697">Rotamase</keyword>
<protein>
    <recommendedName>
        <fullName evidence="3">peptidylprolyl isomerase</fullName>
        <ecNumber evidence="3">5.2.1.8</ecNumber>
    </recommendedName>
</protein>
<dbReference type="InterPro" id="IPR044665">
    <property type="entry name" value="E_coli_cyclophilin_A-like"/>
</dbReference>
<keyword evidence="7" id="KW-0413">Isomerase</keyword>
<gene>
    <name evidence="10" type="ORF">MNBD_GAMMA05-614</name>
</gene>
<dbReference type="NCBIfam" id="NF012200">
    <property type="entry name" value="choice_anch_D"/>
    <property type="match status" value="6"/>
</dbReference>
<dbReference type="Pfam" id="PF22544">
    <property type="entry name" value="HYDIN_VesB_CFA65-like_Ig"/>
    <property type="match status" value="2"/>
</dbReference>
<dbReference type="AlphaFoldDB" id="A0A3B0W831"/>
<dbReference type="GO" id="GO:0005737">
    <property type="term" value="C:cytoplasm"/>
    <property type="evidence" value="ECO:0007669"/>
    <property type="project" value="UniProtKB-SubCell"/>
</dbReference>
<dbReference type="EMBL" id="UOFE01000024">
    <property type="protein sequence ID" value="VAW52078.1"/>
    <property type="molecule type" value="Genomic_DNA"/>
</dbReference>
<name>A0A3B0W831_9ZZZZ</name>